<name>A0ABW4YQ17_9BACL</name>
<keyword evidence="3" id="KW-1003">Cell membrane</keyword>
<gene>
    <name evidence="9" type="ORF">ACFSJH_19055</name>
</gene>
<keyword evidence="4 7" id="KW-0812">Transmembrane</keyword>
<keyword evidence="10" id="KW-1185">Reference proteome</keyword>
<evidence type="ECO:0000256" key="7">
    <source>
        <dbReference type="RuleBase" id="RU363032"/>
    </source>
</evidence>
<evidence type="ECO:0000256" key="6">
    <source>
        <dbReference type="ARBA" id="ARBA00023136"/>
    </source>
</evidence>
<dbReference type="Proteomes" id="UP001597362">
    <property type="component" value="Unassembled WGS sequence"/>
</dbReference>
<keyword evidence="2 7" id="KW-0813">Transport</keyword>
<dbReference type="CDD" id="cd06261">
    <property type="entry name" value="TM_PBP2"/>
    <property type="match status" value="1"/>
</dbReference>
<dbReference type="SUPFAM" id="SSF161098">
    <property type="entry name" value="MetI-like"/>
    <property type="match status" value="1"/>
</dbReference>
<protein>
    <submittedName>
        <fullName evidence="9">Carbohydrate ABC transporter permease</fullName>
    </submittedName>
</protein>
<dbReference type="PROSITE" id="PS50928">
    <property type="entry name" value="ABC_TM1"/>
    <property type="match status" value="1"/>
</dbReference>
<evidence type="ECO:0000313" key="9">
    <source>
        <dbReference type="EMBL" id="MFD2117835.1"/>
    </source>
</evidence>
<dbReference type="InterPro" id="IPR035906">
    <property type="entry name" value="MetI-like_sf"/>
</dbReference>
<feature type="domain" description="ABC transmembrane type-1" evidence="8">
    <location>
        <begin position="74"/>
        <end position="277"/>
    </location>
</feature>
<feature type="transmembrane region" description="Helical" evidence="7">
    <location>
        <begin position="142"/>
        <end position="163"/>
    </location>
</feature>
<dbReference type="EMBL" id="JBHUHO010000047">
    <property type="protein sequence ID" value="MFD2117835.1"/>
    <property type="molecule type" value="Genomic_DNA"/>
</dbReference>
<dbReference type="RefSeq" id="WP_377775159.1">
    <property type="nucleotide sequence ID" value="NZ_JBHUHO010000047.1"/>
</dbReference>
<evidence type="ECO:0000256" key="3">
    <source>
        <dbReference type="ARBA" id="ARBA00022475"/>
    </source>
</evidence>
<proteinExistence type="inferred from homology"/>
<keyword evidence="6 7" id="KW-0472">Membrane</keyword>
<reference evidence="10" key="1">
    <citation type="journal article" date="2019" name="Int. J. Syst. Evol. Microbiol.">
        <title>The Global Catalogue of Microorganisms (GCM) 10K type strain sequencing project: providing services to taxonomists for standard genome sequencing and annotation.</title>
        <authorList>
            <consortium name="The Broad Institute Genomics Platform"/>
            <consortium name="The Broad Institute Genome Sequencing Center for Infectious Disease"/>
            <person name="Wu L."/>
            <person name="Ma J."/>
        </authorList>
    </citation>
    <scope>NUCLEOTIDE SEQUENCE [LARGE SCALE GENOMIC DNA]</scope>
    <source>
        <strain evidence="10">GH52</strain>
    </source>
</reference>
<dbReference type="PANTHER" id="PTHR43744">
    <property type="entry name" value="ABC TRANSPORTER PERMEASE PROTEIN MG189-RELATED-RELATED"/>
    <property type="match status" value="1"/>
</dbReference>
<comment type="subcellular location">
    <subcellularLocation>
        <location evidence="1 7">Cell membrane</location>
        <topology evidence="1 7">Multi-pass membrane protein</topology>
    </subcellularLocation>
</comment>
<evidence type="ECO:0000256" key="2">
    <source>
        <dbReference type="ARBA" id="ARBA00022448"/>
    </source>
</evidence>
<dbReference type="Pfam" id="PF00528">
    <property type="entry name" value="BPD_transp_1"/>
    <property type="match status" value="1"/>
</dbReference>
<evidence type="ECO:0000259" key="8">
    <source>
        <dbReference type="PROSITE" id="PS50928"/>
    </source>
</evidence>
<evidence type="ECO:0000256" key="4">
    <source>
        <dbReference type="ARBA" id="ARBA00022692"/>
    </source>
</evidence>
<evidence type="ECO:0000256" key="1">
    <source>
        <dbReference type="ARBA" id="ARBA00004651"/>
    </source>
</evidence>
<keyword evidence="5 7" id="KW-1133">Transmembrane helix</keyword>
<dbReference type="InterPro" id="IPR000515">
    <property type="entry name" value="MetI-like"/>
</dbReference>
<feature type="transmembrane region" description="Helical" evidence="7">
    <location>
        <begin position="70"/>
        <end position="99"/>
    </location>
</feature>
<evidence type="ECO:0000313" key="10">
    <source>
        <dbReference type="Proteomes" id="UP001597362"/>
    </source>
</evidence>
<accession>A0ABW4YQ17</accession>
<sequence>MHIMSRSYKVFLWINNMMLVLLTVLCLFPVLNVLAVSFSSSTAASAGEVIFWPIEFTLKSYSFVLQSGQFVISFLNSVWRVVLGLIISLIITVLVAYPLSKESTAFPQRTVYAWIFVFTMLFSGGIIPSFLVIKELGLLNSIWALVLPSGVQVFNIVLMLNFFRGLPKELEEASFMDGANHVQTLVKVYLPISLPSLATIFLFTLVMHWNSWFDGMLYMNHTDKYPLATYLQSVLNKTAIPQTNLTLEQVQALQSVSNRTVSAAQIFITAFPILAIYPFLQKYFVKGLVLGSVKG</sequence>
<organism evidence="9 10">
    <name type="scientific">Paenibacillus yanchengensis</name>
    <dbReference type="NCBI Taxonomy" id="2035833"/>
    <lineage>
        <taxon>Bacteria</taxon>
        <taxon>Bacillati</taxon>
        <taxon>Bacillota</taxon>
        <taxon>Bacilli</taxon>
        <taxon>Bacillales</taxon>
        <taxon>Paenibacillaceae</taxon>
        <taxon>Paenibacillus</taxon>
    </lineage>
</organism>
<feature type="transmembrane region" description="Helical" evidence="7">
    <location>
        <begin position="184"/>
        <end position="209"/>
    </location>
</feature>
<evidence type="ECO:0000256" key="5">
    <source>
        <dbReference type="ARBA" id="ARBA00022989"/>
    </source>
</evidence>
<comment type="caution">
    <text evidence="9">The sequence shown here is derived from an EMBL/GenBank/DDBJ whole genome shotgun (WGS) entry which is preliminary data.</text>
</comment>
<dbReference type="PANTHER" id="PTHR43744:SF9">
    <property type="entry name" value="POLYGALACTURONAN_RHAMNOGALACTURONAN TRANSPORT SYSTEM PERMEASE PROTEIN YTCP"/>
    <property type="match status" value="1"/>
</dbReference>
<feature type="transmembrane region" description="Helical" evidence="7">
    <location>
        <begin position="262"/>
        <end position="280"/>
    </location>
</feature>
<dbReference type="Gene3D" id="1.10.3720.10">
    <property type="entry name" value="MetI-like"/>
    <property type="match status" value="1"/>
</dbReference>
<feature type="transmembrane region" description="Helical" evidence="7">
    <location>
        <begin position="111"/>
        <end position="130"/>
    </location>
</feature>
<comment type="similarity">
    <text evidence="7">Belongs to the binding-protein-dependent transport system permease family.</text>
</comment>